<dbReference type="SUPFAM" id="SSF64158">
    <property type="entry name" value="2,3-Bisphosphoglycerate-independent phosphoglycerate mutase, substrate-binding domain"/>
    <property type="match status" value="1"/>
</dbReference>
<dbReference type="Pfam" id="PF01676">
    <property type="entry name" value="Metalloenzyme"/>
    <property type="match status" value="1"/>
</dbReference>
<keyword evidence="7 8" id="KW-0413">Isomerase</keyword>
<protein>
    <recommendedName>
        <fullName evidence="8 9">2,3-bisphosphoglycerate-independent phosphoglycerate mutase</fullName>
        <shortName evidence="8">BPG-independent PGAM</shortName>
        <shortName evidence="8">Phosphoglyceromutase</shortName>
        <shortName evidence="8">iPGM</shortName>
        <ecNumber evidence="8 9">5.4.2.12</ecNumber>
    </recommendedName>
</protein>
<dbReference type="GO" id="GO:0004619">
    <property type="term" value="F:phosphoglycerate mutase activity"/>
    <property type="evidence" value="ECO:0007669"/>
    <property type="project" value="UniProtKB-EC"/>
</dbReference>
<feature type="binding site" evidence="8">
    <location>
        <begin position="155"/>
        <end position="156"/>
    </location>
    <ligand>
        <name>substrate</name>
    </ligand>
</feature>
<dbReference type="Gene3D" id="3.40.1450.10">
    <property type="entry name" value="BPG-independent phosphoglycerate mutase, domain B"/>
    <property type="match status" value="1"/>
</dbReference>
<accession>A0ABU9D9R2</accession>
<comment type="similarity">
    <text evidence="3 8">Belongs to the BPG-independent phosphoglycerate mutase family.</text>
</comment>
<evidence type="ECO:0000259" key="11">
    <source>
        <dbReference type="Pfam" id="PF06415"/>
    </source>
</evidence>
<dbReference type="EMBL" id="JBBPCO010000010">
    <property type="protein sequence ID" value="MEK8090206.1"/>
    <property type="molecule type" value="Genomic_DNA"/>
</dbReference>
<feature type="binding site" evidence="8">
    <location>
        <position position="403"/>
    </location>
    <ligand>
        <name>Mn(2+)</name>
        <dbReference type="ChEBI" id="CHEBI:29035"/>
        <label>1</label>
    </ligand>
</feature>
<feature type="binding site" evidence="8">
    <location>
        <position position="445"/>
    </location>
    <ligand>
        <name>Mn(2+)</name>
        <dbReference type="ChEBI" id="CHEBI:29035"/>
        <label>2</label>
    </ligand>
</feature>
<feature type="binding site" evidence="8">
    <location>
        <position position="193"/>
    </location>
    <ligand>
        <name>substrate</name>
    </ligand>
</feature>
<sequence>MSIVPRPVVLLILDGWGYREDGDDNAILAARKPVWDSLWASCPHTLIQASATAVGLPSAQMGNSEVGHLNLGAGRIVYQEYTRINRSIEDGSFHENPALTQAVDAASRQGKAVHIIGLLSDGGVHSHIEHILAMLEMAVRRGAQHVYVHAFLDGRDTPPKSAKRYIDMLEYKLGVLGAGQTASLIGRFYALDRDRRWDRVQAAYDLLTQGKGQVAASPEAALEAAYAREESDEFVQPTSIRPNGGAAACVEGGDTVIFMNYRADRARELTEAFINREFKGFERKVWPQLAAFVSLTEYNEAYDIPVAFPSTRLHNGFGEYVSKLGLRQLRIAETEKYAHVTFFFNGGEEQPFPGEDRVLIPSPKVATYDEKPEMSAPELTDELVARIHSGQYDFIICNYANPDMVGHTGNFPAAVKAIETLDQCLGRVVEAARAVGGEVLITADHGNAEQMADPATGQAHTAHTCNLVPFVYIGRPGKVAAGGALEDVSPTMLYLRGLAIPPEMSGRSLVQLNDG</sequence>
<evidence type="ECO:0000256" key="8">
    <source>
        <dbReference type="HAMAP-Rule" id="MF_01038"/>
    </source>
</evidence>
<feature type="binding site" evidence="8">
    <location>
        <position position="64"/>
    </location>
    <ligand>
        <name>Mn(2+)</name>
        <dbReference type="ChEBI" id="CHEBI:29035"/>
        <label>2</label>
    </ligand>
</feature>
<gene>
    <name evidence="8 12" type="primary">gpmI</name>
    <name evidence="12" type="ORF">WOB96_10580</name>
</gene>
<keyword evidence="4 8" id="KW-0479">Metal-binding</keyword>
<feature type="binding site" evidence="8">
    <location>
        <position position="407"/>
    </location>
    <ligand>
        <name>Mn(2+)</name>
        <dbReference type="ChEBI" id="CHEBI:29035"/>
        <label>1</label>
    </ligand>
</feature>
<evidence type="ECO:0000256" key="5">
    <source>
        <dbReference type="ARBA" id="ARBA00023152"/>
    </source>
</evidence>
<feature type="domain" description="Metalloenzyme" evidence="10">
    <location>
        <begin position="7"/>
        <end position="495"/>
    </location>
</feature>
<name>A0ABU9D9R2_9PROT</name>
<dbReference type="InterPro" id="IPR017850">
    <property type="entry name" value="Alkaline_phosphatase_core_sf"/>
</dbReference>
<feature type="binding site" evidence="8">
    <location>
        <position position="125"/>
    </location>
    <ligand>
        <name>substrate</name>
    </ligand>
</feature>
<feature type="binding site" evidence="8">
    <location>
        <position position="14"/>
    </location>
    <ligand>
        <name>Mn(2+)</name>
        <dbReference type="ChEBI" id="CHEBI:29035"/>
        <label>2</label>
    </ligand>
</feature>
<dbReference type="InterPro" id="IPR036646">
    <property type="entry name" value="PGAM_B_sf"/>
</dbReference>
<keyword evidence="6 8" id="KW-0464">Manganese</keyword>
<evidence type="ECO:0000259" key="10">
    <source>
        <dbReference type="Pfam" id="PF01676"/>
    </source>
</evidence>
<comment type="subunit">
    <text evidence="8">Monomer.</text>
</comment>
<evidence type="ECO:0000256" key="3">
    <source>
        <dbReference type="ARBA" id="ARBA00008819"/>
    </source>
</evidence>
<proteinExistence type="inferred from homology"/>
<feature type="binding site" evidence="8">
    <location>
        <position position="463"/>
    </location>
    <ligand>
        <name>Mn(2+)</name>
        <dbReference type="ChEBI" id="CHEBI:29035"/>
        <label>1</label>
    </ligand>
</feature>
<dbReference type="PANTHER" id="PTHR31637:SF0">
    <property type="entry name" value="2,3-BISPHOSPHOGLYCERATE-INDEPENDENT PHOSPHOGLYCERATE MUTASE"/>
    <property type="match status" value="1"/>
</dbReference>
<dbReference type="InterPro" id="IPR005995">
    <property type="entry name" value="Pgm_bpd_ind"/>
</dbReference>
<dbReference type="PANTHER" id="PTHR31637">
    <property type="entry name" value="2,3-BISPHOSPHOGLYCERATE-INDEPENDENT PHOSPHOGLYCERATE MUTASE"/>
    <property type="match status" value="1"/>
</dbReference>
<evidence type="ECO:0000256" key="1">
    <source>
        <dbReference type="ARBA" id="ARBA00000370"/>
    </source>
</evidence>
<keyword evidence="5 8" id="KW-0324">Glycolysis</keyword>
<dbReference type="NCBIfam" id="TIGR01307">
    <property type="entry name" value="pgm_bpd_ind"/>
    <property type="match status" value="1"/>
</dbReference>
<dbReference type="Proteomes" id="UP001446205">
    <property type="component" value="Unassembled WGS sequence"/>
</dbReference>
<feature type="binding site" evidence="8">
    <location>
        <position position="187"/>
    </location>
    <ligand>
        <name>substrate</name>
    </ligand>
</feature>
<comment type="catalytic activity">
    <reaction evidence="1 8">
        <text>(2R)-2-phosphoglycerate = (2R)-3-phosphoglycerate</text>
        <dbReference type="Rhea" id="RHEA:15901"/>
        <dbReference type="ChEBI" id="CHEBI:58272"/>
        <dbReference type="ChEBI" id="CHEBI:58289"/>
        <dbReference type="EC" id="5.4.2.12"/>
    </reaction>
</comment>
<feature type="domain" description="BPG-independent PGAM N-terminal" evidence="11">
    <location>
        <begin position="84"/>
        <end position="300"/>
    </location>
</feature>
<dbReference type="InterPro" id="IPR011258">
    <property type="entry name" value="BPG-indep_PGM_N"/>
</dbReference>
<dbReference type="PIRSF" id="PIRSF001492">
    <property type="entry name" value="IPGAM"/>
    <property type="match status" value="1"/>
</dbReference>
<comment type="pathway">
    <text evidence="2 8">Carbohydrate degradation; glycolysis; pyruvate from D-glyceraldehyde 3-phosphate: step 3/5.</text>
</comment>
<evidence type="ECO:0000256" key="9">
    <source>
        <dbReference type="NCBIfam" id="TIGR01307"/>
    </source>
</evidence>
<feature type="binding site" evidence="8">
    <location>
        <begin position="262"/>
        <end position="265"/>
    </location>
    <ligand>
        <name>substrate</name>
    </ligand>
</feature>
<dbReference type="InterPro" id="IPR006124">
    <property type="entry name" value="Metalloenzyme"/>
</dbReference>
<dbReference type="RefSeq" id="WP_341371262.1">
    <property type="nucleotide sequence ID" value="NZ_JBBPCO010000010.1"/>
</dbReference>
<evidence type="ECO:0000256" key="4">
    <source>
        <dbReference type="ARBA" id="ARBA00022723"/>
    </source>
</evidence>
<evidence type="ECO:0000313" key="12">
    <source>
        <dbReference type="EMBL" id="MEK8090206.1"/>
    </source>
</evidence>
<feature type="binding site" evidence="8">
    <location>
        <position position="444"/>
    </location>
    <ligand>
        <name>Mn(2+)</name>
        <dbReference type="ChEBI" id="CHEBI:29035"/>
        <label>2</label>
    </ligand>
</feature>
<feature type="binding site" evidence="8">
    <location>
        <position position="336"/>
    </location>
    <ligand>
        <name>substrate</name>
    </ligand>
</feature>
<evidence type="ECO:0000313" key="13">
    <source>
        <dbReference type="Proteomes" id="UP001446205"/>
    </source>
</evidence>
<dbReference type="EC" id="5.4.2.12" evidence="8 9"/>
<keyword evidence="13" id="KW-1185">Reference proteome</keyword>
<dbReference type="CDD" id="cd16010">
    <property type="entry name" value="iPGM"/>
    <property type="match status" value="1"/>
</dbReference>
<organism evidence="12 13">
    <name type="scientific">Thermithiobacillus plumbiphilus</name>
    <dbReference type="NCBI Taxonomy" id="1729899"/>
    <lineage>
        <taxon>Bacteria</taxon>
        <taxon>Pseudomonadati</taxon>
        <taxon>Pseudomonadota</taxon>
        <taxon>Acidithiobacillia</taxon>
        <taxon>Acidithiobacillales</taxon>
        <taxon>Thermithiobacillaceae</taxon>
        <taxon>Thermithiobacillus</taxon>
    </lineage>
</organism>
<dbReference type="HAMAP" id="MF_01038">
    <property type="entry name" value="GpmI"/>
    <property type="match status" value="1"/>
</dbReference>
<dbReference type="Pfam" id="PF06415">
    <property type="entry name" value="iPGM_N"/>
    <property type="match status" value="1"/>
</dbReference>
<feature type="active site" description="Phosphoserine intermediate" evidence="8">
    <location>
        <position position="64"/>
    </location>
</feature>
<dbReference type="SUPFAM" id="SSF53649">
    <property type="entry name" value="Alkaline phosphatase-like"/>
    <property type="match status" value="1"/>
</dbReference>
<comment type="cofactor">
    <cofactor evidence="8">
        <name>Mn(2+)</name>
        <dbReference type="ChEBI" id="CHEBI:29035"/>
    </cofactor>
    <text evidence="8">Binds 2 manganese ions per subunit.</text>
</comment>
<dbReference type="Gene3D" id="3.40.720.10">
    <property type="entry name" value="Alkaline Phosphatase, subunit A"/>
    <property type="match status" value="1"/>
</dbReference>
<comment type="function">
    <text evidence="8">Catalyzes the interconversion of 2-phosphoglycerate and 3-phosphoglycerate.</text>
</comment>
<evidence type="ECO:0000256" key="6">
    <source>
        <dbReference type="ARBA" id="ARBA00023211"/>
    </source>
</evidence>
<comment type="caution">
    <text evidence="12">The sequence shown here is derived from an EMBL/GenBank/DDBJ whole genome shotgun (WGS) entry which is preliminary data.</text>
</comment>
<evidence type="ECO:0000256" key="7">
    <source>
        <dbReference type="ARBA" id="ARBA00023235"/>
    </source>
</evidence>
<reference evidence="12 13" key="1">
    <citation type="submission" date="2024-04" db="EMBL/GenBank/DDBJ databases">
        <authorList>
            <person name="Abashina T."/>
            <person name="Shaikin A."/>
        </authorList>
    </citation>
    <scope>NUCLEOTIDE SEQUENCE [LARGE SCALE GENOMIC DNA]</scope>
    <source>
        <strain evidence="12 13">AAFK</strain>
    </source>
</reference>
<evidence type="ECO:0000256" key="2">
    <source>
        <dbReference type="ARBA" id="ARBA00004798"/>
    </source>
</evidence>